<dbReference type="InterPro" id="IPR000734">
    <property type="entry name" value="TAG_lipase"/>
</dbReference>
<dbReference type="Proteomes" id="UP000759131">
    <property type="component" value="Unassembled WGS sequence"/>
</dbReference>
<dbReference type="EMBL" id="OC856506">
    <property type="protein sequence ID" value="CAD7623856.1"/>
    <property type="molecule type" value="Genomic_DNA"/>
</dbReference>
<dbReference type="GO" id="GO:0016042">
    <property type="term" value="P:lipid catabolic process"/>
    <property type="evidence" value="ECO:0007669"/>
    <property type="project" value="TreeGrafter"/>
</dbReference>
<dbReference type="GO" id="GO:0016298">
    <property type="term" value="F:lipase activity"/>
    <property type="evidence" value="ECO:0007669"/>
    <property type="project" value="InterPro"/>
</dbReference>
<feature type="domain" description="Lipase" evidence="5">
    <location>
        <begin position="469"/>
        <end position="806"/>
    </location>
</feature>
<keyword evidence="3" id="KW-0964">Secreted</keyword>
<feature type="domain" description="Lipase" evidence="5">
    <location>
        <begin position="14"/>
        <end position="351"/>
    </location>
</feature>
<dbReference type="AlphaFoldDB" id="A0A7R9PX08"/>
<comment type="subcellular location">
    <subcellularLocation>
        <location evidence="1">Secreted</location>
    </subcellularLocation>
</comment>
<dbReference type="Pfam" id="PF00151">
    <property type="entry name" value="Lipase"/>
    <property type="match status" value="3"/>
</dbReference>
<dbReference type="PRINTS" id="PR00821">
    <property type="entry name" value="TAGLIPASE"/>
</dbReference>
<sequence>MRHRIENFDNSLSQTQTTNSDGFPSDWDLQFILFTRINRDNPSLTILPYNPTDDSIKITAFDPKKPTKFLVHGWLNSYNKTDQMGVYWMKNVTDFILSQTDGNVFCVDWSKVAGDVLYFPVVPKTQVVGQMIGYFINRLIAATGVSLNDIHLIGHSLGAHVVGFAGQSLLPNKVAQISGLDPAGPGYGDGSPRLSKNDAQLVVCTHTSSGIVYEGDISITGFLGNKASLGHYDFRVNGGNYQPHCNLLRQVKTDTMLLSALNIESDPDLIDDILNLIVCSHIMAYVYPVIAPQNDCQFIAYRCPTLPDYENGECAELAQPMQFDFAYYDNPDNKLNQTSTPNEMFIETSGSYDYCQYHYQILMEVSQTPLVGEIIEITIYGTETKVTFQTTLTLLSPEGQYSYLYVSDRPLGSVTSAETRAIGLGAAKISVIHVNYMSALDVNVRQQKSSKLCYKSKSNNCNGFQIDNFSKNLVQTQITNSDGFPSDWDLQFILSTRLNHDNPLLTILPYNATDDSIKITTFDPKKPTKFLVHGWTSGYNISDLIGEYWMKNVTDFILNEMDANVISVDWSKVAADLLYLPVVPKSQVVGQMIGYFINRLIAATGVSLNDIHLIGHSMGAHVVGFAGQSLLPNKVAQISGLDPAGPGYGDGSPRLSKNDAQLVVCTHTSSGIVYQGDISITGFLGNKASLGHYDFRVNGGNFQPACNFLKLIKTDLLPSNIKNVSDNVQYLIFCSHEMAYRYPVIVPQDSCQFIAYRCPTLPEYEQGKCAQLPQPMQFDFAYYDNPDNKLNQTSTPNEMFIETSGSYDYCQYHYQILMEVSQTPLVGEIIEITLYGTETNATFQITLTLLSPEGNYSHLYVSDRPLGSVTSAKTRAISLGTGKISAIRVNYMSALDVNVRQQKSSKLCYKSKSNDNDSNKYPTDWDLQFILFTRLNRDNPSLTILPYNPTDDSIKITTFDPNKRTKFLAHGWTSGFNISDVTGRHWMKNATDFILSQMDGNVFCVDWSKVAADVLYFPVVPKTQVVGQMIGYFINRLIAAT</sequence>
<evidence type="ECO:0000256" key="3">
    <source>
        <dbReference type="ARBA" id="ARBA00022525"/>
    </source>
</evidence>
<dbReference type="SUPFAM" id="SSF53474">
    <property type="entry name" value="alpha/beta-Hydrolases"/>
    <property type="match status" value="3"/>
</dbReference>
<dbReference type="PANTHER" id="PTHR11610">
    <property type="entry name" value="LIPASE"/>
    <property type="match status" value="1"/>
</dbReference>
<evidence type="ECO:0000259" key="5">
    <source>
        <dbReference type="Pfam" id="PF00151"/>
    </source>
</evidence>
<evidence type="ECO:0000256" key="1">
    <source>
        <dbReference type="ARBA" id="ARBA00004613"/>
    </source>
</evidence>
<accession>A0A7R9PX08</accession>
<dbReference type="EMBL" id="CAJPIZ010001931">
    <property type="protein sequence ID" value="CAG2104286.1"/>
    <property type="molecule type" value="Genomic_DNA"/>
</dbReference>
<name>A0A7R9PX08_9ACAR</name>
<dbReference type="Gene3D" id="2.60.60.20">
    <property type="entry name" value="PLAT/LH2 domain"/>
    <property type="match status" value="1"/>
</dbReference>
<dbReference type="InterPro" id="IPR013818">
    <property type="entry name" value="Lipase"/>
</dbReference>
<proteinExistence type="inferred from homology"/>
<evidence type="ECO:0000313" key="6">
    <source>
        <dbReference type="EMBL" id="CAD7623856.1"/>
    </source>
</evidence>
<evidence type="ECO:0000256" key="2">
    <source>
        <dbReference type="ARBA" id="ARBA00010701"/>
    </source>
</evidence>
<dbReference type="OrthoDB" id="199913at2759"/>
<evidence type="ECO:0000256" key="4">
    <source>
        <dbReference type="RuleBase" id="RU004262"/>
    </source>
</evidence>
<dbReference type="GO" id="GO:0017171">
    <property type="term" value="F:serine hydrolase activity"/>
    <property type="evidence" value="ECO:0007669"/>
    <property type="project" value="TreeGrafter"/>
</dbReference>
<keyword evidence="7" id="KW-1185">Reference proteome</keyword>
<reference evidence="6" key="1">
    <citation type="submission" date="2020-11" db="EMBL/GenBank/DDBJ databases">
        <authorList>
            <person name="Tran Van P."/>
        </authorList>
    </citation>
    <scope>NUCLEOTIDE SEQUENCE</scope>
</reference>
<dbReference type="PANTHER" id="PTHR11610:SF178">
    <property type="entry name" value="LIPASE MEMBER H-A-LIKE PROTEIN"/>
    <property type="match status" value="1"/>
</dbReference>
<protein>
    <recommendedName>
        <fullName evidence="5">Lipase domain-containing protein</fullName>
    </recommendedName>
</protein>
<gene>
    <name evidence="6" type="ORF">OSB1V03_LOCUS4306</name>
</gene>
<organism evidence="6">
    <name type="scientific">Medioppia subpectinata</name>
    <dbReference type="NCBI Taxonomy" id="1979941"/>
    <lineage>
        <taxon>Eukaryota</taxon>
        <taxon>Metazoa</taxon>
        <taxon>Ecdysozoa</taxon>
        <taxon>Arthropoda</taxon>
        <taxon>Chelicerata</taxon>
        <taxon>Arachnida</taxon>
        <taxon>Acari</taxon>
        <taxon>Acariformes</taxon>
        <taxon>Sarcoptiformes</taxon>
        <taxon>Oribatida</taxon>
        <taxon>Brachypylina</taxon>
        <taxon>Oppioidea</taxon>
        <taxon>Oppiidae</taxon>
        <taxon>Medioppia</taxon>
    </lineage>
</organism>
<feature type="domain" description="Lipase" evidence="5">
    <location>
        <begin position="915"/>
        <end position="1037"/>
    </location>
</feature>
<dbReference type="InterPro" id="IPR029058">
    <property type="entry name" value="AB_hydrolase_fold"/>
</dbReference>
<feature type="non-terminal residue" evidence="6">
    <location>
        <position position="1041"/>
    </location>
</feature>
<dbReference type="GO" id="GO:0005615">
    <property type="term" value="C:extracellular space"/>
    <property type="evidence" value="ECO:0007669"/>
    <property type="project" value="TreeGrafter"/>
</dbReference>
<dbReference type="Gene3D" id="3.40.50.1820">
    <property type="entry name" value="alpha/beta hydrolase"/>
    <property type="match status" value="3"/>
</dbReference>
<evidence type="ECO:0000313" key="7">
    <source>
        <dbReference type="Proteomes" id="UP000759131"/>
    </source>
</evidence>
<comment type="similarity">
    <text evidence="2 4">Belongs to the AB hydrolase superfamily. Lipase family.</text>
</comment>